<sequence length="126" mass="14868">MYEVMRVILNLEQQASFNRIMRGWVMANDRIQRGMQHNGDLIVLVDGNTICFNLANFSKAYREKFILNNFELYCTQLFLAVKPQIQVFLKNEGFRSYDFQCVFLLQDMTWSKMEKVGSYGTNLFLP</sequence>
<organism evidence="1 2">
    <name type="scientific">Pedobacter africanus</name>
    <dbReference type="NCBI Taxonomy" id="151894"/>
    <lineage>
        <taxon>Bacteria</taxon>
        <taxon>Pseudomonadati</taxon>
        <taxon>Bacteroidota</taxon>
        <taxon>Sphingobacteriia</taxon>
        <taxon>Sphingobacteriales</taxon>
        <taxon>Sphingobacteriaceae</taxon>
        <taxon>Pedobacter</taxon>
    </lineage>
</organism>
<evidence type="ECO:0000313" key="1">
    <source>
        <dbReference type="EMBL" id="SMC47090.1"/>
    </source>
</evidence>
<reference evidence="2" key="1">
    <citation type="submission" date="2017-04" db="EMBL/GenBank/DDBJ databases">
        <authorList>
            <person name="Varghese N."/>
            <person name="Submissions S."/>
        </authorList>
    </citation>
    <scope>NUCLEOTIDE SEQUENCE [LARGE SCALE GENOMIC DNA]</scope>
    <source>
        <strain evidence="2">DSM 12126</strain>
    </source>
</reference>
<accession>A0A1W1ZF45</accession>
<proteinExistence type="predicted"/>
<dbReference type="EMBL" id="FWXT01000001">
    <property type="protein sequence ID" value="SMC47090.1"/>
    <property type="molecule type" value="Genomic_DNA"/>
</dbReference>
<keyword evidence="2" id="KW-1185">Reference proteome</keyword>
<name>A0A1W1ZF45_9SPHI</name>
<dbReference type="AlphaFoldDB" id="A0A1W1ZF45"/>
<gene>
    <name evidence="1" type="ORF">SAMN04488524_0674</name>
</gene>
<dbReference type="Proteomes" id="UP000192756">
    <property type="component" value="Unassembled WGS sequence"/>
</dbReference>
<evidence type="ECO:0000313" key="2">
    <source>
        <dbReference type="Proteomes" id="UP000192756"/>
    </source>
</evidence>
<protein>
    <submittedName>
        <fullName evidence="1">Uncharacterized protein</fullName>
    </submittedName>
</protein>